<reference evidence="1 2" key="2">
    <citation type="journal article" date="2008" name="Science">
        <title>Environmental genomics reveals a single-species ecosystem deep within Earth.</title>
        <authorList>
            <person name="Chivian D."/>
            <person name="Brodie E.L."/>
            <person name="Alm E.J."/>
            <person name="Culley D.E."/>
            <person name="Dehal P.S."/>
            <person name="Desantis T.Z."/>
            <person name="Gihring T.M."/>
            <person name="Lapidus A."/>
            <person name="Lin L.H."/>
            <person name="Lowry S.R."/>
            <person name="Moser D.P."/>
            <person name="Richardson P.M."/>
            <person name="Southam G."/>
            <person name="Wanger G."/>
            <person name="Pratt L.M."/>
            <person name="Andersen G.L."/>
            <person name="Hazen T.C."/>
            <person name="Brockman F.J."/>
            <person name="Arkin A.P."/>
            <person name="Onstott T.C."/>
        </authorList>
    </citation>
    <scope>NUCLEOTIDE SEQUENCE [LARGE SCALE GENOMIC DNA]</scope>
    <source>
        <strain evidence="1 2">MP104C</strain>
    </source>
</reference>
<dbReference type="SUPFAM" id="SSF53448">
    <property type="entry name" value="Nucleotide-diphospho-sugar transferases"/>
    <property type="match status" value="1"/>
</dbReference>
<keyword evidence="1" id="KW-0808">Transferase</keyword>
<organism evidence="1 2">
    <name type="scientific">Desulforudis audaxviator (strain MP104C)</name>
    <dbReference type="NCBI Taxonomy" id="477974"/>
    <lineage>
        <taxon>Bacteria</taxon>
        <taxon>Bacillati</taxon>
        <taxon>Bacillota</taxon>
        <taxon>Clostridia</taxon>
        <taxon>Thermoanaerobacterales</taxon>
        <taxon>Candidatus Desulforudaceae</taxon>
        <taxon>Candidatus Desulforudis</taxon>
    </lineage>
</organism>
<dbReference type="KEGG" id="dau:Daud_0021"/>
<dbReference type="InterPro" id="IPR050793">
    <property type="entry name" value="CMP-NeuNAc_synthase"/>
</dbReference>
<dbReference type="HOGENOM" id="CLU_042930_1_1_9"/>
<dbReference type="eggNOG" id="COG1083">
    <property type="taxonomic scope" value="Bacteria"/>
</dbReference>
<dbReference type="InterPro" id="IPR003329">
    <property type="entry name" value="Cytidylyl_trans"/>
</dbReference>
<dbReference type="STRING" id="477974.Daud_0021"/>
<dbReference type="AlphaFoldDB" id="B1I153"/>
<dbReference type="GO" id="GO:0008781">
    <property type="term" value="F:N-acylneuraminate cytidylyltransferase activity"/>
    <property type="evidence" value="ECO:0007669"/>
    <property type="project" value="TreeGrafter"/>
</dbReference>
<sequence length="233" mass="26035">MDDSPRVIAFIPARGGSKGLPRKNIRTLAGKPLLAWTVDLARSMAAIDRVVVSTDDPEIAEVSRSYGAEILWRPGHLAGDDALPADVVRDAIRRFRETGVREAIMVYLQPTSPLRERKDITACLKLLHNGYNSAATFTEAALHPYQAWRISGGKPFLFVDGFNPWRMRQRLEKAYQLNGAVYAFWMNSFPGRGFSMLPEPCGAVLMPKERSIDIDDMLDFELVEILISGRASK</sequence>
<dbReference type="Gene3D" id="3.90.550.10">
    <property type="entry name" value="Spore Coat Polysaccharide Biosynthesis Protein SpsA, Chain A"/>
    <property type="match status" value="1"/>
</dbReference>
<keyword evidence="2" id="KW-1185">Reference proteome</keyword>
<protein>
    <submittedName>
        <fullName evidence="1">Acylneuraminate cytidylyltransferase</fullName>
    </submittedName>
</protein>
<dbReference type="PANTHER" id="PTHR21485:SF6">
    <property type="entry name" value="N-ACYLNEURAMINATE CYTIDYLYLTRANSFERASE-RELATED"/>
    <property type="match status" value="1"/>
</dbReference>
<dbReference type="RefSeq" id="WP_012301184.1">
    <property type="nucleotide sequence ID" value="NC_010424.1"/>
</dbReference>
<dbReference type="EMBL" id="CP000860">
    <property type="protein sequence ID" value="ACA58590.1"/>
    <property type="molecule type" value="Genomic_DNA"/>
</dbReference>
<name>B1I153_DESAP</name>
<keyword evidence="1" id="KW-0548">Nucleotidyltransferase</keyword>
<dbReference type="Pfam" id="PF02348">
    <property type="entry name" value="CTP_transf_3"/>
    <property type="match status" value="1"/>
</dbReference>
<dbReference type="OrthoDB" id="9805604at2"/>
<dbReference type="CDD" id="cd02513">
    <property type="entry name" value="CMP-NeuAc_Synthase"/>
    <property type="match status" value="1"/>
</dbReference>
<reference evidence="2" key="1">
    <citation type="submission" date="2007-10" db="EMBL/GenBank/DDBJ databases">
        <title>Complete sequence of chromosome of Desulforudis audaxviator MP104C.</title>
        <authorList>
            <person name="Copeland A."/>
            <person name="Lucas S."/>
            <person name="Lapidus A."/>
            <person name="Barry K."/>
            <person name="Glavina del Rio T."/>
            <person name="Dalin E."/>
            <person name="Tice H."/>
            <person name="Bruce D."/>
            <person name="Pitluck S."/>
            <person name="Lowry S.R."/>
            <person name="Larimer F."/>
            <person name="Land M.L."/>
            <person name="Hauser L."/>
            <person name="Kyrpides N."/>
            <person name="Ivanova N.N."/>
            <person name="Richardson P."/>
        </authorList>
    </citation>
    <scope>NUCLEOTIDE SEQUENCE [LARGE SCALE GENOMIC DNA]</scope>
    <source>
        <strain evidence="2">MP104C</strain>
    </source>
</reference>
<evidence type="ECO:0000313" key="2">
    <source>
        <dbReference type="Proteomes" id="UP000008544"/>
    </source>
</evidence>
<dbReference type="InterPro" id="IPR029044">
    <property type="entry name" value="Nucleotide-diphossugar_trans"/>
</dbReference>
<accession>B1I153</accession>
<dbReference type="Proteomes" id="UP000008544">
    <property type="component" value="Chromosome"/>
</dbReference>
<proteinExistence type="predicted"/>
<dbReference type="PANTHER" id="PTHR21485">
    <property type="entry name" value="HAD SUPERFAMILY MEMBERS CMAS AND KDSC"/>
    <property type="match status" value="1"/>
</dbReference>
<evidence type="ECO:0000313" key="1">
    <source>
        <dbReference type="EMBL" id="ACA58590.1"/>
    </source>
</evidence>
<gene>
    <name evidence="1" type="ordered locus">Daud_0021</name>
</gene>